<evidence type="ECO:0000313" key="1">
    <source>
        <dbReference type="EMBL" id="KAL2641417.1"/>
    </source>
</evidence>
<dbReference type="AlphaFoldDB" id="A0ABD1Z502"/>
<evidence type="ECO:0000313" key="2">
    <source>
        <dbReference type="Proteomes" id="UP001605036"/>
    </source>
</evidence>
<keyword evidence="2" id="KW-1185">Reference proteome</keyword>
<accession>A0ABD1Z502</accession>
<evidence type="ECO:0008006" key="3">
    <source>
        <dbReference type="Google" id="ProtNLM"/>
    </source>
</evidence>
<reference evidence="1 2" key="1">
    <citation type="submission" date="2024-09" db="EMBL/GenBank/DDBJ databases">
        <title>Chromosome-scale assembly of Riccia fluitans.</title>
        <authorList>
            <person name="Paukszto L."/>
            <person name="Sawicki J."/>
            <person name="Karawczyk K."/>
            <person name="Piernik-Szablinska J."/>
            <person name="Szczecinska M."/>
            <person name="Mazdziarz M."/>
        </authorList>
    </citation>
    <scope>NUCLEOTIDE SEQUENCE [LARGE SCALE GENOMIC DNA]</scope>
    <source>
        <strain evidence="1">Rf_01</strain>
        <tissue evidence="1">Aerial parts of the thallus</tissue>
    </source>
</reference>
<comment type="caution">
    <text evidence="1">The sequence shown here is derived from an EMBL/GenBank/DDBJ whole genome shotgun (WGS) entry which is preliminary data.</text>
</comment>
<protein>
    <recommendedName>
        <fullName evidence="3">Secreted protein</fullName>
    </recommendedName>
</protein>
<gene>
    <name evidence="1" type="ORF">R1flu_009004</name>
</gene>
<name>A0ABD1Z502_9MARC</name>
<dbReference type="Proteomes" id="UP001605036">
    <property type="component" value="Unassembled WGS sequence"/>
</dbReference>
<proteinExistence type="predicted"/>
<dbReference type="EMBL" id="JBHFFA010000002">
    <property type="protein sequence ID" value="KAL2641417.1"/>
    <property type="molecule type" value="Genomic_DNA"/>
</dbReference>
<organism evidence="1 2">
    <name type="scientific">Riccia fluitans</name>
    <dbReference type="NCBI Taxonomy" id="41844"/>
    <lineage>
        <taxon>Eukaryota</taxon>
        <taxon>Viridiplantae</taxon>
        <taxon>Streptophyta</taxon>
        <taxon>Embryophyta</taxon>
        <taxon>Marchantiophyta</taxon>
        <taxon>Marchantiopsida</taxon>
        <taxon>Marchantiidae</taxon>
        <taxon>Marchantiales</taxon>
        <taxon>Ricciaceae</taxon>
        <taxon>Riccia</taxon>
    </lineage>
</organism>
<sequence>MLIKLLAHGGCTSFWSAQGLRIRSTCWSWMNRTLVCLDRFLGPPICDTLLVSVFCPRLSEKEVTADKSV</sequence>